<dbReference type="InterPro" id="IPR032808">
    <property type="entry name" value="DoxX"/>
</dbReference>
<dbReference type="RefSeq" id="WP_074589816.1">
    <property type="nucleotide sequence ID" value="NZ_FNEI01000011.1"/>
</dbReference>
<dbReference type="Proteomes" id="UP000182130">
    <property type="component" value="Unassembled WGS sequence"/>
</dbReference>
<reference evidence="6" key="1">
    <citation type="submission" date="2016-10" db="EMBL/GenBank/DDBJ databases">
        <authorList>
            <person name="Varghese N."/>
            <person name="Submissions S."/>
        </authorList>
    </citation>
    <scope>NUCLEOTIDE SEQUENCE [LARGE SCALE GENOMIC DNA]</scope>
    <source>
        <strain evidence="6">CGMCC 1.10783</strain>
    </source>
</reference>
<protein>
    <submittedName>
        <fullName evidence="5">Uncharacterized membrane protein YphA, DoxX/SURF4 family</fullName>
    </submittedName>
</protein>
<keyword evidence="4" id="KW-0472">Membrane</keyword>
<dbReference type="GO" id="GO:0016020">
    <property type="term" value="C:membrane"/>
    <property type="evidence" value="ECO:0007669"/>
    <property type="project" value="UniProtKB-SubCell"/>
</dbReference>
<dbReference type="STRING" id="1045773.SAMN05216555_11112"/>
<evidence type="ECO:0000256" key="1">
    <source>
        <dbReference type="ARBA" id="ARBA00004141"/>
    </source>
</evidence>
<dbReference type="Pfam" id="PF07681">
    <property type="entry name" value="DoxX"/>
    <property type="match status" value="1"/>
</dbReference>
<keyword evidence="3" id="KW-1133">Transmembrane helix</keyword>
<evidence type="ECO:0000256" key="4">
    <source>
        <dbReference type="ARBA" id="ARBA00023136"/>
    </source>
</evidence>
<keyword evidence="2" id="KW-0812">Transmembrane</keyword>
<keyword evidence="6" id="KW-1185">Reference proteome</keyword>
<name>A0A1G8TXN7_9MICC</name>
<sequence>MSLIRFPARPMLASSFVVSGLDKLKNTDDTARQLSPLLRRASDSLPFPADEKLIARVIGGTQLGAGALLALGKLPRFSAGLLALISGLNTFVEWRSADISTKEGRLERRAQLLKNISLTGGALLAAVDTAGKPSLAWRAEHLAMDARKAGGKQLKKADRAVRKAVDKTVGA</sequence>
<comment type="subcellular location">
    <subcellularLocation>
        <location evidence="1">Membrane</location>
        <topology evidence="1">Multi-pass membrane protein</topology>
    </subcellularLocation>
</comment>
<evidence type="ECO:0000313" key="6">
    <source>
        <dbReference type="Proteomes" id="UP000182130"/>
    </source>
</evidence>
<dbReference type="EMBL" id="FNEI01000011">
    <property type="protein sequence ID" value="SDJ46259.1"/>
    <property type="molecule type" value="Genomic_DNA"/>
</dbReference>
<dbReference type="AlphaFoldDB" id="A0A1G8TXN7"/>
<evidence type="ECO:0000256" key="2">
    <source>
        <dbReference type="ARBA" id="ARBA00022692"/>
    </source>
</evidence>
<proteinExistence type="predicted"/>
<organism evidence="5 6">
    <name type="scientific">Arthrobacter cupressi</name>
    <dbReference type="NCBI Taxonomy" id="1045773"/>
    <lineage>
        <taxon>Bacteria</taxon>
        <taxon>Bacillati</taxon>
        <taxon>Actinomycetota</taxon>
        <taxon>Actinomycetes</taxon>
        <taxon>Micrococcales</taxon>
        <taxon>Micrococcaceae</taxon>
        <taxon>Arthrobacter</taxon>
    </lineage>
</organism>
<accession>A0A1G8TXN7</accession>
<evidence type="ECO:0000256" key="3">
    <source>
        <dbReference type="ARBA" id="ARBA00022989"/>
    </source>
</evidence>
<evidence type="ECO:0000313" key="5">
    <source>
        <dbReference type="EMBL" id="SDJ46259.1"/>
    </source>
</evidence>
<gene>
    <name evidence="5" type="ORF">SAMN05216555_11112</name>
</gene>
<dbReference type="OrthoDB" id="329282at2"/>